<feature type="transmembrane region" description="Helical" evidence="2">
    <location>
        <begin position="149"/>
        <end position="165"/>
    </location>
</feature>
<evidence type="ECO:0000256" key="2">
    <source>
        <dbReference type="SAM" id="Phobius"/>
    </source>
</evidence>
<dbReference type="Proteomes" id="UP000280668">
    <property type="component" value="Unassembled WGS sequence"/>
</dbReference>
<gene>
    <name evidence="3" type="ORF">EDD31_2555</name>
</gene>
<sequence>MGQLGTEHSSAVRSPDAPPAAPSGPLGLLVRALIVMALIAGGVQLTQTPAHRPLDDLFQAIEAGEVSTITMEQLPPNSQGQSTVEWDGLARPAWSTYEYSSENAAPEGWAVDDPSVSGADERAMILDLASRSGVQVLERDLGASSGGHLVWFSGLAWTAALLLLIGGPRPRLASKWAWFWLAVATPITWLVFAILEPTLWGRRRPSPQRARRLSGGWGFLLALVIAGLLASIPWYRDHFLR</sequence>
<name>A0A3N2BG02_9MICO</name>
<comment type="caution">
    <text evidence="3">The sequence shown here is derived from an EMBL/GenBank/DDBJ whole genome shotgun (WGS) entry which is preliminary data.</text>
</comment>
<keyword evidence="4" id="KW-1185">Reference proteome</keyword>
<dbReference type="EMBL" id="RKHK01000001">
    <property type="protein sequence ID" value="ROR74155.1"/>
    <property type="molecule type" value="Genomic_DNA"/>
</dbReference>
<proteinExistence type="predicted"/>
<evidence type="ECO:0000256" key="1">
    <source>
        <dbReference type="SAM" id="MobiDB-lite"/>
    </source>
</evidence>
<keyword evidence="2" id="KW-0812">Transmembrane</keyword>
<keyword evidence="2" id="KW-0472">Membrane</keyword>
<keyword evidence="2" id="KW-1133">Transmembrane helix</keyword>
<reference evidence="3 4" key="1">
    <citation type="submission" date="2018-11" db="EMBL/GenBank/DDBJ databases">
        <title>Sequencing the genomes of 1000 actinobacteria strains.</title>
        <authorList>
            <person name="Klenk H.-P."/>
        </authorList>
    </citation>
    <scope>NUCLEOTIDE SEQUENCE [LARGE SCALE GENOMIC DNA]</scope>
    <source>
        <strain evidence="3 4">DSM 11294</strain>
    </source>
</reference>
<feature type="region of interest" description="Disordered" evidence="1">
    <location>
        <begin position="1"/>
        <end position="22"/>
    </location>
</feature>
<dbReference type="AlphaFoldDB" id="A0A3N2BG02"/>
<protein>
    <submittedName>
        <fullName evidence="3">Uncharacterized protein</fullName>
    </submittedName>
</protein>
<organism evidence="3 4">
    <name type="scientific">Bogoriella caseilytica</name>
    <dbReference type="NCBI Taxonomy" id="56055"/>
    <lineage>
        <taxon>Bacteria</taxon>
        <taxon>Bacillati</taxon>
        <taxon>Actinomycetota</taxon>
        <taxon>Actinomycetes</taxon>
        <taxon>Micrococcales</taxon>
        <taxon>Bogoriellaceae</taxon>
        <taxon>Bogoriella</taxon>
    </lineage>
</organism>
<evidence type="ECO:0000313" key="4">
    <source>
        <dbReference type="Proteomes" id="UP000280668"/>
    </source>
</evidence>
<feature type="transmembrane region" description="Helical" evidence="2">
    <location>
        <begin position="216"/>
        <end position="235"/>
    </location>
</feature>
<feature type="transmembrane region" description="Helical" evidence="2">
    <location>
        <begin position="28"/>
        <end position="45"/>
    </location>
</feature>
<evidence type="ECO:0000313" key="3">
    <source>
        <dbReference type="EMBL" id="ROR74155.1"/>
    </source>
</evidence>
<feature type="transmembrane region" description="Helical" evidence="2">
    <location>
        <begin position="177"/>
        <end position="195"/>
    </location>
</feature>
<accession>A0A3N2BG02</accession>